<accession>A0A4Z2GW68</accession>
<evidence type="ECO:0000313" key="3">
    <source>
        <dbReference type="Proteomes" id="UP000314294"/>
    </source>
</evidence>
<sequence>MSRLISGLDVFLGTGGVPALVVSEPRARVPARVVRRGAGCADVTKSTPRQEAGSSPSSSSAPPLPVYTALEIDRKAQGNRASESGKNRPAGQQQLSGMLLQCLLSLYLPHWKKRIPDGHERTKKCRRNQRLLVMEVD</sequence>
<protein>
    <submittedName>
        <fullName evidence="2">Uncharacterized protein</fullName>
    </submittedName>
</protein>
<evidence type="ECO:0000313" key="2">
    <source>
        <dbReference type="EMBL" id="TNN57013.1"/>
    </source>
</evidence>
<organism evidence="2 3">
    <name type="scientific">Liparis tanakae</name>
    <name type="common">Tanaka's snailfish</name>
    <dbReference type="NCBI Taxonomy" id="230148"/>
    <lineage>
        <taxon>Eukaryota</taxon>
        <taxon>Metazoa</taxon>
        <taxon>Chordata</taxon>
        <taxon>Craniata</taxon>
        <taxon>Vertebrata</taxon>
        <taxon>Euteleostomi</taxon>
        <taxon>Actinopterygii</taxon>
        <taxon>Neopterygii</taxon>
        <taxon>Teleostei</taxon>
        <taxon>Neoteleostei</taxon>
        <taxon>Acanthomorphata</taxon>
        <taxon>Eupercaria</taxon>
        <taxon>Perciformes</taxon>
        <taxon>Cottioidei</taxon>
        <taxon>Cottales</taxon>
        <taxon>Liparidae</taxon>
        <taxon>Liparis</taxon>
    </lineage>
</organism>
<dbReference type="Proteomes" id="UP000314294">
    <property type="component" value="Unassembled WGS sequence"/>
</dbReference>
<gene>
    <name evidence="2" type="ORF">EYF80_032824</name>
</gene>
<dbReference type="EMBL" id="SRLO01000416">
    <property type="protein sequence ID" value="TNN57013.1"/>
    <property type="molecule type" value="Genomic_DNA"/>
</dbReference>
<proteinExistence type="predicted"/>
<feature type="region of interest" description="Disordered" evidence="1">
    <location>
        <begin position="35"/>
        <end position="92"/>
    </location>
</feature>
<dbReference type="AlphaFoldDB" id="A0A4Z2GW68"/>
<reference evidence="2 3" key="1">
    <citation type="submission" date="2019-03" db="EMBL/GenBank/DDBJ databases">
        <title>First draft genome of Liparis tanakae, snailfish: a comprehensive survey of snailfish specific genes.</title>
        <authorList>
            <person name="Kim W."/>
            <person name="Song I."/>
            <person name="Jeong J.-H."/>
            <person name="Kim D."/>
            <person name="Kim S."/>
            <person name="Ryu S."/>
            <person name="Song J.Y."/>
            <person name="Lee S.K."/>
        </authorList>
    </citation>
    <scope>NUCLEOTIDE SEQUENCE [LARGE SCALE GENOMIC DNA]</scope>
    <source>
        <tissue evidence="2">Muscle</tissue>
    </source>
</reference>
<keyword evidence="3" id="KW-1185">Reference proteome</keyword>
<feature type="compositionally biased region" description="Polar residues" evidence="1">
    <location>
        <begin position="44"/>
        <end position="53"/>
    </location>
</feature>
<name>A0A4Z2GW68_9TELE</name>
<comment type="caution">
    <text evidence="2">The sequence shown here is derived from an EMBL/GenBank/DDBJ whole genome shotgun (WGS) entry which is preliminary data.</text>
</comment>
<evidence type="ECO:0000256" key="1">
    <source>
        <dbReference type="SAM" id="MobiDB-lite"/>
    </source>
</evidence>